<feature type="transmembrane region" description="Helical" evidence="5">
    <location>
        <begin position="29"/>
        <end position="49"/>
    </location>
</feature>
<dbReference type="Pfam" id="PF22673">
    <property type="entry name" value="MCP-like_PDC_1"/>
    <property type="match status" value="1"/>
</dbReference>
<dbReference type="Gene3D" id="1.10.287.130">
    <property type="match status" value="1"/>
</dbReference>
<evidence type="ECO:0000256" key="3">
    <source>
        <dbReference type="ARBA" id="ARBA00022553"/>
    </source>
</evidence>
<dbReference type="SUPFAM" id="SSF55874">
    <property type="entry name" value="ATPase domain of HSP90 chaperone/DNA topoisomerase II/histidine kinase"/>
    <property type="match status" value="1"/>
</dbReference>
<dbReference type="PROSITE" id="PS50109">
    <property type="entry name" value="HIS_KIN"/>
    <property type="match status" value="1"/>
</dbReference>
<dbReference type="InterPro" id="IPR036890">
    <property type="entry name" value="HATPase_C_sf"/>
</dbReference>
<feature type="coiled-coil region" evidence="4">
    <location>
        <begin position="455"/>
        <end position="482"/>
    </location>
</feature>
<dbReference type="EC" id="2.7.13.3" evidence="2"/>
<dbReference type="InterPro" id="IPR004358">
    <property type="entry name" value="Sig_transdc_His_kin-like_C"/>
</dbReference>
<dbReference type="EMBL" id="AEVS01000051">
    <property type="protein sequence ID" value="EGA66087.1"/>
    <property type="molecule type" value="Genomic_DNA"/>
</dbReference>
<dbReference type="Proteomes" id="UP000004371">
    <property type="component" value="Unassembled WGS sequence"/>
</dbReference>
<evidence type="ECO:0000256" key="2">
    <source>
        <dbReference type="ARBA" id="ARBA00012438"/>
    </source>
</evidence>
<sequence length="729" mass="82133">MNNTHTSPSPDSANLNHFRSSALLRRYRFMIYGGLILIILLTLGNTLYLSNQLKSQLLNQLNQTGMESMLTLNQTLSVSLNHIDRMKDALETAHQYPQLIPNDQTINFLSKQTLGSPEGAPLENLPPDLRHKLGQLYVRSNPRDYSFDVRILLTMIPEVVSTHQQYDDFQWSYYYDADQVITYIYPFLSYSDLLAATETDNMDDALDVIFEAGGTFPLKLINPRANPSKQKVWTTPYMDAGGKGMMVSLLAPVYHNERFVGSVGTDITLSVLDKILTKRPLETGRLVIVDSKGLVVGDSNGALKNTTESITQHGILTLLSVAEAHRVMHGEMQQTTDGYWVSFMLPDTPWRLVLEITDGEIFQHVFDKLLPNLIMATTFTVLLLCVVLYQHWNFSQPALRLAQFVEDLPRQDSINPPNVPERWQARFQRAIDREQDRRSYLRTIEQQTEDLEHRVNERTLELEQTLEALKATQEELVRSEKLSGLGSLVAGVAHELNTPIGNAMIVASSLKDFNQQFVESTKEGLRRSALDNYIKQSTESSESIERNLRRASELISSFKQVAVDQSSYQRRTFVLREIMRELQVTMLPSLSRQQVQLETECEEFIEMDSYPGPLTQVMMNLLSNALVHAFSDQQVKVISIKGQLQYQCAIITVSDNGHGIASENQSKIFDPFFTTRLGQGGSGLGLNIVYNLVTGLLGGDIQVTSEPEQGSCFTLTLPLNAPQSDNIDA</sequence>
<dbReference type="CDD" id="cd00082">
    <property type="entry name" value="HisKA"/>
    <property type="match status" value="1"/>
</dbReference>
<dbReference type="RefSeq" id="WP_006879145.1">
    <property type="nucleotide sequence ID" value="NZ_AEVS01000051.1"/>
</dbReference>
<keyword evidence="3" id="KW-0597">Phosphoprotein</keyword>
<dbReference type="Gene3D" id="3.30.565.10">
    <property type="entry name" value="Histidine kinase-like ATPase, C-terminal domain"/>
    <property type="match status" value="1"/>
</dbReference>
<evidence type="ECO:0000256" key="1">
    <source>
        <dbReference type="ARBA" id="ARBA00000085"/>
    </source>
</evidence>
<evidence type="ECO:0000256" key="4">
    <source>
        <dbReference type="SAM" id="Coils"/>
    </source>
</evidence>
<protein>
    <recommendedName>
        <fullName evidence="2">histidine kinase</fullName>
        <ecNumber evidence="2">2.7.13.3</ecNumber>
    </recommendedName>
</protein>
<dbReference type="eggNOG" id="COG4191">
    <property type="taxonomic scope" value="Bacteria"/>
</dbReference>
<dbReference type="SMART" id="SM00387">
    <property type="entry name" value="HATPase_c"/>
    <property type="match status" value="1"/>
</dbReference>
<dbReference type="GO" id="GO:0000155">
    <property type="term" value="F:phosphorelay sensor kinase activity"/>
    <property type="evidence" value="ECO:0007669"/>
    <property type="project" value="InterPro"/>
</dbReference>
<keyword evidence="5" id="KW-0812">Transmembrane</keyword>
<keyword evidence="4" id="KW-0175">Coiled coil</keyword>
<evidence type="ECO:0000313" key="7">
    <source>
        <dbReference type="EMBL" id="EGA66087.1"/>
    </source>
</evidence>
<organism evidence="7 8">
    <name type="scientific">Vibrio brasiliensis LMG 20546</name>
    <dbReference type="NCBI Taxonomy" id="945543"/>
    <lineage>
        <taxon>Bacteria</taxon>
        <taxon>Pseudomonadati</taxon>
        <taxon>Pseudomonadota</taxon>
        <taxon>Gammaproteobacteria</taxon>
        <taxon>Vibrionales</taxon>
        <taxon>Vibrionaceae</taxon>
        <taxon>Vibrio</taxon>
        <taxon>Vibrio oreintalis group</taxon>
    </lineage>
</organism>
<proteinExistence type="predicted"/>
<dbReference type="Gene3D" id="3.30.450.20">
    <property type="entry name" value="PAS domain"/>
    <property type="match status" value="1"/>
</dbReference>
<comment type="catalytic activity">
    <reaction evidence="1">
        <text>ATP + protein L-histidine = ADP + protein N-phospho-L-histidine.</text>
        <dbReference type="EC" id="2.7.13.3"/>
    </reaction>
</comment>
<comment type="caution">
    <text evidence="7">The sequence shown here is derived from an EMBL/GenBank/DDBJ whole genome shotgun (WGS) entry which is preliminary data.</text>
</comment>
<evidence type="ECO:0000259" key="6">
    <source>
        <dbReference type="PROSITE" id="PS50109"/>
    </source>
</evidence>
<dbReference type="AlphaFoldDB" id="E8LTJ4"/>
<name>E8LTJ4_9VIBR</name>
<dbReference type="PANTHER" id="PTHR43065">
    <property type="entry name" value="SENSOR HISTIDINE KINASE"/>
    <property type="match status" value="1"/>
</dbReference>
<reference evidence="7 8" key="1">
    <citation type="journal article" date="2012" name="Int. J. Syst. Evol. Microbiol.">
        <title>Vibrio caribbeanicus sp. nov., isolated from the marine sponge Scleritoderma cyanea.</title>
        <authorList>
            <person name="Hoffmann M."/>
            <person name="Monday S.R."/>
            <person name="Allard M.W."/>
            <person name="Strain E.A."/>
            <person name="Whittaker P."/>
            <person name="Naum M."/>
            <person name="McCarthy P.J."/>
            <person name="Lopez J.V."/>
            <person name="Fischer M."/>
            <person name="Brown E.W."/>
        </authorList>
    </citation>
    <scope>NUCLEOTIDE SEQUENCE [LARGE SCALE GENOMIC DNA]</scope>
    <source>
        <strain evidence="7 8">LMG 20546</strain>
    </source>
</reference>
<dbReference type="STRING" id="945543.VIBR0546_12252"/>
<feature type="domain" description="Histidine kinase" evidence="6">
    <location>
        <begin position="491"/>
        <end position="721"/>
    </location>
</feature>
<dbReference type="InterPro" id="IPR003661">
    <property type="entry name" value="HisK_dim/P_dom"/>
</dbReference>
<evidence type="ECO:0000313" key="8">
    <source>
        <dbReference type="Proteomes" id="UP000004371"/>
    </source>
</evidence>
<accession>E8LTJ4</accession>
<dbReference type="InterPro" id="IPR003594">
    <property type="entry name" value="HATPase_dom"/>
</dbReference>
<feature type="transmembrane region" description="Helical" evidence="5">
    <location>
        <begin position="373"/>
        <end position="392"/>
    </location>
</feature>
<dbReference type="PRINTS" id="PR00344">
    <property type="entry name" value="BCTRLSENSOR"/>
</dbReference>
<evidence type="ECO:0000256" key="5">
    <source>
        <dbReference type="SAM" id="Phobius"/>
    </source>
</evidence>
<keyword evidence="5" id="KW-1133">Transmembrane helix</keyword>
<dbReference type="Pfam" id="PF02518">
    <property type="entry name" value="HATPase_c"/>
    <property type="match status" value="1"/>
</dbReference>
<keyword evidence="8" id="KW-1185">Reference proteome</keyword>
<keyword evidence="5" id="KW-0472">Membrane</keyword>
<gene>
    <name evidence="7" type="ORF">VIBR0546_12252</name>
</gene>
<dbReference type="InterPro" id="IPR005467">
    <property type="entry name" value="His_kinase_dom"/>
</dbReference>